<keyword evidence="3" id="KW-1185">Reference proteome</keyword>
<reference evidence="2 3" key="1">
    <citation type="submission" date="2017-05" db="EMBL/GenBank/DDBJ databases">
        <title>Genomic insights into alkan degradation activity of Oleiphilus messinensis.</title>
        <authorList>
            <person name="Kozyavkin S.A."/>
            <person name="Slesarev A.I."/>
            <person name="Golyshin P.N."/>
            <person name="Korzhenkov A."/>
            <person name="Golyshina O.N."/>
            <person name="Toshchakov S.V."/>
        </authorList>
    </citation>
    <scope>NUCLEOTIDE SEQUENCE [LARGE SCALE GENOMIC DNA]</scope>
    <source>
        <strain evidence="2 3">ME102</strain>
    </source>
</reference>
<evidence type="ECO:0000256" key="1">
    <source>
        <dbReference type="SAM" id="SignalP"/>
    </source>
</evidence>
<feature type="signal peptide" evidence="1">
    <location>
        <begin position="1"/>
        <end position="23"/>
    </location>
</feature>
<keyword evidence="1" id="KW-0732">Signal</keyword>
<sequence length="375" mass="42678">MLVARYWVSVLLLWCAWVVNASAVNSTEAVVVLDASGVEAKLVWLKLGGDRSERRQLLKLGPEQHFYQMDHHPEQSRLAIAYQGDKSKHQSQGIYILDYQQDTVRLEQVTLPAKGVEYHFAPLWSQSARYIYYVSAELNAINGRADRNIRLLRLDIETGLVELISNNATSPVRVTTGQPWQSESSPENRIAPSHVSESIAFVYRDEDQGRSSLMTLNPKLNAPPVRIHEQLAPIGELVAEGSSPWIYFLAFEQHKSVHHSVWQRVKPLLNWFVPEAQAHPGERSQHLEWWRVHAGRGELQKLPIKTSAVRDRDISRDGKLLAYTDSRGIMLLDLERLELKRGFNQKHLYHLQWARLSPGSNSAVIKPTIGQTVPD</sequence>
<dbReference type="AlphaFoldDB" id="A0A1Y0IFS9"/>
<protein>
    <submittedName>
        <fullName evidence="2">Uncharacterized protein</fullName>
    </submittedName>
</protein>
<evidence type="ECO:0000313" key="2">
    <source>
        <dbReference type="EMBL" id="ARU58243.1"/>
    </source>
</evidence>
<dbReference type="EMBL" id="CP021425">
    <property type="protein sequence ID" value="ARU58243.1"/>
    <property type="molecule type" value="Genomic_DNA"/>
</dbReference>
<dbReference type="InterPro" id="IPR011042">
    <property type="entry name" value="6-blade_b-propeller_TolB-like"/>
</dbReference>
<dbReference type="Proteomes" id="UP000196027">
    <property type="component" value="Chromosome"/>
</dbReference>
<accession>A0A1Y0IFS9</accession>
<dbReference type="KEGG" id="ome:OLMES_4227"/>
<name>A0A1Y0IFS9_9GAMM</name>
<organism evidence="2 3">
    <name type="scientific">Oleiphilus messinensis</name>
    <dbReference type="NCBI Taxonomy" id="141451"/>
    <lineage>
        <taxon>Bacteria</taxon>
        <taxon>Pseudomonadati</taxon>
        <taxon>Pseudomonadota</taxon>
        <taxon>Gammaproteobacteria</taxon>
        <taxon>Oceanospirillales</taxon>
        <taxon>Oleiphilaceae</taxon>
        <taxon>Oleiphilus</taxon>
    </lineage>
</organism>
<dbReference type="Gene3D" id="2.120.10.30">
    <property type="entry name" value="TolB, C-terminal domain"/>
    <property type="match status" value="1"/>
</dbReference>
<proteinExistence type="predicted"/>
<gene>
    <name evidence="2" type="ORF">OLMES_4227</name>
</gene>
<feature type="chain" id="PRO_5012688497" evidence="1">
    <location>
        <begin position="24"/>
        <end position="375"/>
    </location>
</feature>
<evidence type="ECO:0000313" key="3">
    <source>
        <dbReference type="Proteomes" id="UP000196027"/>
    </source>
</evidence>
<dbReference type="SUPFAM" id="SSF50960">
    <property type="entry name" value="TolB, C-terminal domain"/>
    <property type="match status" value="1"/>
</dbReference>